<evidence type="ECO:0000313" key="1">
    <source>
        <dbReference type="EMBL" id="CCC50067.1"/>
    </source>
</evidence>
<dbReference type="VEuPathDB" id="TriTrypDB:TvY486_0806740"/>
<dbReference type="EMBL" id="HE573024">
    <property type="protein sequence ID" value="CCC50067.1"/>
    <property type="molecule type" value="Genomic_DNA"/>
</dbReference>
<dbReference type="OMA" id="RSTNMDQ"/>
<reference evidence="1" key="1">
    <citation type="journal article" date="2012" name="Proc. Natl. Acad. Sci. U.S.A.">
        <title>Antigenic diversity is generated by distinct evolutionary mechanisms in African trypanosome species.</title>
        <authorList>
            <person name="Jackson A.P."/>
            <person name="Berry A."/>
            <person name="Aslett M."/>
            <person name="Allison H.C."/>
            <person name="Burton P."/>
            <person name="Vavrova-Anderson J."/>
            <person name="Brown R."/>
            <person name="Browne H."/>
            <person name="Corton N."/>
            <person name="Hauser H."/>
            <person name="Gamble J."/>
            <person name="Gilderthorp R."/>
            <person name="Marcello L."/>
            <person name="McQuillan J."/>
            <person name="Otto T.D."/>
            <person name="Quail M.A."/>
            <person name="Sanders M.J."/>
            <person name="van Tonder A."/>
            <person name="Ginger M.L."/>
            <person name="Field M.C."/>
            <person name="Barry J.D."/>
            <person name="Hertz-Fowler C."/>
            <person name="Berriman M."/>
        </authorList>
    </citation>
    <scope>NUCLEOTIDE SEQUENCE</scope>
    <source>
        <strain evidence="1">Y486</strain>
    </source>
</reference>
<organism evidence="1">
    <name type="scientific">Trypanosoma vivax (strain Y486)</name>
    <dbReference type="NCBI Taxonomy" id="1055687"/>
    <lineage>
        <taxon>Eukaryota</taxon>
        <taxon>Discoba</taxon>
        <taxon>Euglenozoa</taxon>
        <taxon>Kinetoplastea</taxon>
        <taxon>Metakinetoplastina</taxon>
        <taxon>Trypanosomatida</taxon>
        <taxon>Trypanosomatidae</taxon>
        <taxon>Trypanosoma</taxon>
        <taxon>Duttonella</taxon>
    </lineage>
</organism>
<gene>
    <name evidence="1" type="ORF">TVY486_0806740</name>
</gene>
<proteinExistence type="predicted"/>
<name>G0TZN9_TRYVY</name>
<dbReference type="AlphaFoldDB" id="G0TZN9"/>
<accession>G0TZN9</accession>
<sequence>MGKGHGSTAVEVPPELAFIKQGHLNMLLLVGKDGEAERIPTGNLSFMNDPRVVRNRSMDQVNFNGDCAFKVTLEFRDAVACVEETAVRETTDWVLCSSRGNNAFYSPVEKRLVLQNCTVCLQSNVPALVDPFTIVLCLQDDVWQVERVLR</sequence>
<protein>
    <submittedName>
        <fullName evidence="1">Uncharacterized protein</fullName>
    </submittedName>
</protein>